<feature type="transmembrane region" description="Helical" evidence="6">
    <location>
        <begin position="35"/>
        <end position="52"/>
    </location>
</feature>
<keyword evidence="8" id="KW-1185">Reference proteome</keyword>
<sequence length="485" mass="52077">MSSKEQKPYGWSAVVPLALAIGLALLPAPPGLPQHAWYFFAFFVGVVSALIVEPVPTTATGIIAITVTAVLSRWILFSPDELAKPGFKIAGESVKWAFSGFSNPTCWLVGGAFMFALGYEKTGLGRRIALMLVRKLGRRSLTLGYATTIADCLLAPFTPSNTARCAGTMFPVVVHLPPIYDSKPNDPSAHRIGAYIMWTTLAADCVTSSLFMTGCAPNFLALSFIKKIAHIDITYGQWFFAAAPFAIPLLLAVPLLGYVFVRPTVQNNAEVVKWAASQLDEMGSPSRRELTLAALVIGAVVLWVFAGDYVEAAVVAFIVISMMLLLRVVTWDDMAKNHSAWTTLVLLATLVAMADGLSRTGFISWFSGFVAGHLSGLSPNAVLMALVAIYFFAHYFFSSLTAHTTAMMPVLLAVGLGVPGLAPEKLAMGLAMTTGLMGVVSPYATGANLPYYNSGYLTSVEFWRNGTIYGLIYISALIFIGLPLL</sequence>
<dbReference type="PANTHER" id="PTHR42826">
    <property type="entry name" value="DICARBOXYLATE TRANSPORTER 2.1, CHLOROPLASTIC"/>
    <property type="match status" value="1"/>
</dbReference>
<dbReference type="Pfam" id="PF00939">
    <property type="entry name" value="Na_sulph_symp"/>
    <property type="match status" value="1"/>
</dbReference>
<reference evidence="8" key="1">
    <citation type="submission" date="2017-12" db="EMBL/GenBank/DDBJ databases">
        <title>Draft genome sequence of Telmatospirillum siberiense 26-4b1T, an acidotolerant peatland alphaproteobacterium potentially involved in sulfur cycling.</title>
        <authorList>
            <person name="Hausmann B."/>
            <person name="Pjevac P."/>
            <person name="Schreck K."/>
            <person name="Herbold C.W."/>
            <person name="Daims H."/>
            <person name="Wagner M."/>
            <person name="Pester M."/>
            <person name="Loy A."/>
        </authorList>
    </citation>
    <scope>NUCLEOTIDE SEQUENCE [LARGE SCALE GENOMIC DNA]</scope>
    <source>
        <strain evidence="8">26-4b1</strain>
    </source>
</reference>
<keyword evidence="5 6" id="KW-0472">Membrane</keyword>
<feature type="transmembrane region" description="Helical" evidence="6">
    <location>
        <begin position="466"/>
        <end position="484"/>
    </location>
</feature>
<feature type="transmembrane region" description="Helical" evidence="6">
    <location>
        <begin position="382"/>
        <end position="414"/>
    </location>
</feature>
<organism evidence="7 8">
    <name type="scientific">Telmatospirillum siberiense</name>
    <dbReference type="NCBI Taxonomy" id="382514"/>
    <lineage>
        <taxon>Bacteria</taxon>
        <taxon>Pseudomonadati</taxon>
        <taxon>Pseudomonadota</taxon>
        <taxon>Alphaproteobacteria</taxon>
        <taxon>Rhodospirillales</taxon>
        <taxon>Rhodospirillaceae</taxon>
        <taxon>Telmatospirillum</taxon>
    </lineage>
</organism>
<comment type="subcellular location">
    <subcellularLocation>
        <location evidence="1">Membrane</location>
        <topology evidence="1">Multi-pass membrane protein</topology>
    </subcellularLocation>
</comment>
<evidence type="ECO:0000256" key="2">
    <source>
        <dbReference type="ARBA" id="ARBA00007349"/>
    </source>
</evidence>
<dbReference type="Proteomes" id="UP000233293">
    <property type="component" value="Unassembled WGS sequence"/>
</dbReference>
<dbReference type="InterPro" id="IPR001898">
    <property type="entry name" value="SLC13A/DASS"/>
</dbReference>
<feature type="transmembrane region" description="Helical" evidence="6">
    <location>
        <begin position="312"/>
        <end position="329"/>
    </location>
</feature>
<evidence type="ECO:0000256" key="3">
    <source>
        <dbReference type="ARBA" id="ARBA00022692"/>
    </source>
</evidence>
<evidence type="ECO:0000256" key="4">
    <source>
        <dbReference type="ARBA" id="ARBA00022989"/>
    </source>
</evidence>
<dbReference type="OrthoDB" id="3170849at2"/>
<evidence type="ECO:0000313" key="8">
    <source>
        <dbReference type="Proteomes" id="UP000233293"/>
    </source>
</evidence>
<feature type="transmembrane region" description="Helical" evidence="6">
    <location>
        <begin position="59"/>
        <end position="76"/>
    </location>
</feature>
<comment type="similarity">
    <text evidence="2">Belongs to the SLC13A/DASS transporter (TC 2.A.47) family. DIT1 subfamily.</text>
</comment>
<dbReference type="EMBL" id="PIUM01000035">
    <property type="protein sequence ID" value="PKU22241.1"/>
    <property type="molecule type" value="Genomic_DNA"/>
</dbReference>
<dbReference type="GO" id="GO:0016020">
    <property type="term" value="C:membrane"/>
    <property type="evidence" value="ECO:0007669"/>
    <property type="project" value="UniProtKB-SubCell"/>
</dbReference>
<evidence type="ECO:0000256" key="1">
    <source>
        <dbReference type="ARBA" id="ARBA00004141"/>
    </source>
</evidence>
<feature type="transmembrane region" description="Helical" evidence="6">
    <location>
        <begin position="9"/>
        <end position="29"/>
    </location>
</feature>
<dbReference type="InterPro" id="IPR030676">
    <property type="entry name" value="CitT-rel"/>
</dbReference>
<evidence type="ECO:0000256" key="5">
    <source>
        <dbReference type="ARBA" id="ARBA00023136"/>
    </source>
</evidence>
<name>A0A2N3PPB1_9PROT</name>
<feature type="transmembrane region" description="Helical" evidence="6">
    <location>
        <begin position="96"/>
        <end position="117"/>
    </location>
</feature>
<dbReference type="AlphaFoldDB" id="A0A2N3PPB1"/>
<feature type="transmembrane region" description="Helical" evidence="6">
    <location>
        <begin position="341"/>
        <end position="362"/>
    </location>
</feature>
<comment type="caution">
    <text evidence="7">The sequence shown here is derived from an EMBL/GenBank/DDBJ whole genome shotgun (WGS) entry which is preliminary data.</text>
</comment>
<dbReference type="NCBIfam" id="TIGR00785">
    <property type="entry name" value="dass"/>
    <property type="match status" value="1"/>
</dbReference>
<feature type="transmembrane region" description="Helical" evidence="6">
    <location>
        <begin position="426"/>
        <end position="446"/>
    </location>
</feature>
<dbReference type="GO" id="GO:0022857">
    <property type="term" value="F:transmembrane transporter activity"/>
    <property type="evidence" value="ECO:0007669"/>
    <property type="project" value="InterPro"/>
</dbReference>
<dbReference type="RefSeq" id="WP_101252900.1">
    <property type="nucleotide sequence ID" value="NZ_PIUM01000035.1"/>
</dbReference>
<protein>
    <submittedName>
        <fullName evidence="7">Anion permease</fullName>
    </submittedName>
</protein>
<evidence type="ECO:0000313" key="7">
    <source>
        <dbReference type="EMBL" id="PKU22241.1"/>
    </source>
</evidence>
<feature type="transmembrane region" description="Helical" evidence="6">
    <location>
        <begin position="237"/>
        <end position="261"/>
    </location>
</feature>
<evidence type="ECO:0000256" key="6">
    <source>
        <dbReference type="SAM" id="Phobius"/>
    </source>
</evidence>
<keyword evidence="3 6" id="KW-0812">Transmembrane</keyword>
<feature type="transmembrane region" description="Helical" evidence="6">
    <location>
        <begin position="201"/>
        <end position="225"/>
    </location>
</feature>
<accession>A0A2N3PPB1</accession>
<gene>
    <name evidence="7" type="ORF">CWS72_22500</name>
</gene>
<feature type="transmembrane region" description="Helical" evidence="6">
    <location>
        <begin position="290"/>
        <end position="306"/>
    </location>
</feature>
<dbReference type="PIRSF" id="PIRSF002457">
    <property type="entry name" value="DASS"/>
    <property type="match status" value="1"/>
</dbReference>
<keyword evidence="4 6" id="KW-1133">Transmembrane helix</keyword>
<proteinExistence type="inferred from homology"/>